<evidence type="ECO:0000256" key="1">
    <source>
        <dbReference type="ARBA" id="ARBA00022737"/>
    </source>
</evidence>
<keyword evidence="5" id="KW-1185">Reference proteome</keyword>
<dbReference type="Pfam" id="PF24883">
    <property type="entry name" value="NPHP3_N"/>
    <property type="match status" value="1"/>
</dbReference>
<dbReference type="Gene3D" id="3.40.50.300">
    <property type="entry name" value="P-loop containing nucleotide triphosphate hydrolases"/>
    <property type="match status" value="1"/>
</dbReference>
<dbReference type="PROSITE" id="PS50088">
    <property type="entry name" value="ANK_REPEAT"/>
    <property type="match status" value="3"/>
</dbReference>
<dbReference type="AlphaFoldDB" id="A0A439CXE4"/>
<dbReference type="EMBL" id="RYZI01000301">
    <property type="protein sequence ID" value="RWA06865.1"/>
    <property type="molecule type" value="Genomic_DNA"/>
</dbReference>
<dbReference type="Proteomes" id="UP000286045">
    <property type="component" value="Unassembled WGS sequence"/>
</dbReference>
<reference evidence="4 5" key="1">
    <citation type="submission" date="2018-12" db="EMBL/GenBank/DDBJ databases">
        <title>Draft genome sequence of Xylaria grammica IHI A82.</title>
        <authorList>
            <person name="Buettner E."/>
            <person name="Kellner H."/>
        </authorList>
    </citation>
    <scope>NUCLEOTIDE SEQUENCE [LARGE SCALE GENOMIC DNA]</scope>
    <source>
        <strain evidence="4 5">IHI A82</strain>
    </source>
</reference>
<feature type="repeat" description="ANK" evidence="2">
    <location>
        <begin position="915"/>
        <end position="947"/>
    </location>
</feature>
<feature type="repeat" description="ANK" evidence="2">
    <location>
        <begin position="948"/>
        <end position="980"/>
    </location>
</feature>
<dbReference type="Pfam" id="PF12796">
    <property type="entry name" value="Ank_2"/>
    <property type="match status" value="1"/>
</dbReference>
<dbReference type="PANTHER" id="PTHR10039">
    <property type="entry name" value="AMELOGENIN"/>
    <property type="match status" value="1"/>
</dbReference>
<feature type="repeat" description="ANK" evidence="2">
    <location>
        <begin position="981"/>
        <end position="1013"/>
    </location>
</feature>
<dbReference type="STRING" id="363999.A0A439CXE4"/>
<dbReference type="InterPro" id="IPR027417">
    <property type="entry name" value="P-loop_NTPase"/>
</dbReference>
<name>A0A439CXE4_9PEZI</name>
<dbReference type="SMART" id="SM00248">
    <property type="entry name" value="ANK"/>
    <property type="match status" value="4"/>
</dbReference>
<dbReference type="SUPFAM" id="SSF48403">
    <property type="entry name" value="Ankyrin repeat"/>
    <property type="match status" value="1"/>
</dbReference>
<dbReference type="PROSITE" id="PS50297">
    <property type="entry name" value="ANK_REP_REGION"/>
    <property type="match status" value="2"/>
</dbReference>
<dbReference type="PANTHER" id="PTHR10039:SF16">
    <property type="entry name" value="GPI INOSITOL-DEACYLASE"/>
    <property type="match status" value="1"/>
</dbReference>
<dbReference type="SUPFAM" id="SSF53167">
    <property type="entry name" value="Purine and uridine phosphorylases"/>
    <property type="match status" value="1"/>
</dbReference>
<dbReference type="GO" id="GO:0009116">
    <property type="term" value="P:nucleoside metabolic process"/>
    <property type="evidence" value="ECO:0007669"/>
    <property type="project" value="InterPro"/>
</dbReference>
<evidence type="ECO:0000259" key="3">
    <source>
        <dbReference type="PROSITE" id="PS50837"/>
    </source>
</evidence>
<dbReference type="Gene3D" id="3.40.50.1580">
    <property type="entry name" value="Nucleoside phosphorylase domain"/>
    <property type="match status" value="1"/>
</dbReference>
<accession>A0A439CXE4</accession>
<gene>
    <name evidence="4" type="ORF">EKO27_g8243</name>
</gene>
<dbReference type="InterPro" id="IPR002110">
    <property type="entry name" value="Ankyrin_rpt"/>
</dbReference>
<organism evidence="4 5">
    <name type="scientific">Xylaria grammica</name>
    <dbReference type="NCBI Taxonomy" id="363999"/>
    <lineage>
        <taxon>Eukaryota</taxon>
        <taxon>Fungi</taxon>
        <taxon>Dikarya</taxon>
        <taxon>Ascomycota</taxon>
        <taxon>Pezizomycotina</taxon>
        <taxon>Sordariomycetes</taxon>
        <taxon>Xylariomycetidae</taxon>
        <taxon>Xylariales</taxon>
        <taxon>Xylariaceae</taxon>
        <taxon>Xylaria</taxon>
    </lineage>
</organism>
<keyword evidence="1" id="KW-0677">Repeat</keyword>
<evidence type="ECO:0000256" key="2">
    <source>
        <dbReference type="PROSITE-ProRule" id="PRU00023"/>
    </source>
</evidence>
<feature type="domain" description="NACHT" evidence="3">
    <location>
        <begin position="419"/>
        <end position="577"/>
    </location>
</feature>
<comment type="caution">
    <text evidence="4">The sequence shown here is derived from an EMBL/GenBank/DDBJ whole genome shotgun (WGS) entry which is preliminary data.</text>
</comment>
<protein>
    <recommendedName>
        <fullName evidence="3">NACHT domain-containing protein</fullName>
    </recommendedName>
</protein>
<dbReference type="SUPFAM" id="SSF52540">
    <property type="entry name" value="P-loop containing nucleoside triphosphate hydrolases"/>
    <property type="match status" value="1"/>
</dbReference>
<dbReference type="InterPro" id="IPR036770">
    <property type="entry name" value="Ankyrin_rpt-contain_sf"/>
</dbReference>
<dbReference type="InterPro" id="IPR056884">
    <property type="entry name" value="NPHP3-like_N"/>
</dbReference>
<keyword evidence="2" id="KW-0040">ANK repeat</keyword>
<evidence type="ECO:0000313" key="4">
    <source>
        <dbReference type="EMBL" id="RWA06865.1"/>
    </source>
</evidence>
<dbReference type="Gene3D" id="1.25.40.20">
    <property type="entry name" value="Ankyrin repeat-containing domain"/>
    <property type="match status" value="1"/>
</dbReference>
<evidence type="ECO:0000313" key="5">
    <source>
        <dbReference type="Proteomes" id="UP000286045"/>
    </source>
</evidence>
<dbReference type="InterPro" id="IPR007111">
    <property type="entry name" value="NACHT_NTPase"/>
</dbReference>
<dbReference type="InterPro" id="IPR035994">
    <property type="entry name" value="Nucleoside_phosphorylase_sf"/>
</dbReference>
<sequence length="1047" mass="118044">MMEGPPSVEDFQIAIICALPVEADAITGIFDHFWEDDGEAPILIKKALWDNNVYTTGKVGQHNVVLAHMADYGVSNSAGVAANLRHTFPAVRVAFIVGVCGAAPKKDPDEILRGDIIIGTRIVEYRLGRQKTHAFEPINPKGSEQNTELRAYLKKMQGIREKWKLQEGTVKYLTAKCLTPVQIKPNYPGTDNDHLFVPTHRHKHHKEVGCETCNKCLGDNDAPCEASEKMDSDDAASSAVTAKTRQAPRIHFGAIGSADSVMKSSVKRDELAAAHDLLGFEMEGAGAWDKIPCFIIKGVCDYSDSHKNKDWQPYAAATAAACFKAFLVPWREVASDLRRVVMPAGPDPKTMKLLQDLFVVDPSVTRAEIETEKGRLMSRTGSWIFEPLPRAIGYDNADPHDLPTAYSAFNKWWTDDQSQVLWIRGDPGKGKTMLAMSLIDELDRRLKIRQQQSSDTYSLAYFFCNYMDDKRSHATYAVRSLLWQVLCEFPGLALPLRQQYEKQRAEYMLTATSPALHALLKALNRSLGRREFHGYFIVDALDECSEESRDILLDYLEHLMASDHGYNIKWLITVRNDVRLWKGALTVNLDECTKQVDDAVHQYVSEQVHRLMLEKDYDTELRASVEKQLCEKASGTFLWVSLACKELAKSKFKRISITRILQDLPRGLIPLYKRLLDQMLDDEDNPDLVAYAIRILQTTLVAARPLTFKELAVAADLPENCNDEDIQDYISICGSFLNVRKATNDVTLVHQSVKDYLSPRRCSGPQDCELVKMSYQRPEICDCKGKRLKPEMYPRPEQYPYYPYCIDSFPVEDSRIHTTMTKRCLKYLVAKVFPRVFKRRTPDDTQRLYFATSDISEFPMANYAILFWAIHGRAASHDLREDLNNIIMSNGFLQKWLKVFKQLRGDEAAFGRDPPSDTTLHIGCYTGISQLVEVILEDDPDINIADVSGYTGLYYAAQGGHKMVAELLLSRKAAVDSKGAFGRTALGVAVENGHETIVRLLLGASADVNTMNEFRRTPLHIVIDTMNVTIAMLLVTKGQGWKLVQPI</sequence>
<dbReference type="PROSITE" id="PS50837">
    <property type="entry name" value="NACHT"/>
    <property type="match status" value="1"/>
</dbReference>
<proteinExistence type="predicted"/>
<dbReference type="GO" id="GO:0003824">
    <property type="term" value="F:catalytic activity"/>
    <property type="evidence" value="ECO:0007669"/>
    <property type="project" value="InterPro"/>
</dbReference>